<dbReference type="GO" id="GO:0006646">
    <property type="term" value="P:phosphatidylethanolamine biosynthetic process"/>
    <property type="evidence" value="ECO:0007669"/>
    <property type="project" value="TreeGrafter"/>
</dbReference>
<feature type="domain" description="Choline kinase N-terminal" evidence="3">
    <location>
        <begin position="209"/>
        <end position="276"/>
    </location>
</feature>
<dbReference type="CDD" id="cd05157">
    <property type="entry name" value="ETNK_euk"/>
    <property type="match status" value="1"/>
</dbReference>
<dbReference type="GeneID" id="31000772"/>
<evidence type="ECO:0000313" key="4">
    <source>
        <dbReference type="EMBL" id="OKL63615.1"/>
    </source>
</evidence>
<evidence type="ECO:0000256" key="1">
    <source>
        <dbReference type="ARBA" id="ARBA00038211"/>
    </source>
</evidence>
<dbReference type="EMBL" id="LFMY01000001">
    <property type="protein sequence ID" value="OKL63615.1"/>
    <property type="molecule type" value="Genomic_DNA"/>
</dbReference>
<feature type="compositionally biased region" description="Polar residues" evidence="2">
    <location>
        <begin position="27"/>
        <end position="37"/>
    </location>
</feature>
<sequence>MPASTSEATGCEHDGIADNPSPEARTNENSLMSLSVSSLEAGDNGVVGKEGMSTKQYRAPIARRITARSPNLQPSPVYSLRSQVSSLRLDYQEDEEDKDLTTTSKPSEHALFSQVLNWLHQEQSKHRNGGDGILTTGVNGRLHVEEKRHSLGSEKGLALDQLETILEHYAASAREQANPVQRRRSKKHRHPRLKGLRRGSGSDSDYFDDAVVPSVDAVLDNTKTLGYTGGSSTDHLTLSADSQSRNVKESPHWLTFKSEILRLTHTLRLKGWRKVAVEDCADIEVTRLSGALTNAVYVVKPPRPSPPTPNADRTAIRAPRRPPPKLLLRIYGPQVEHLIDREAELQVLRRLGRKHIGPRVLGTFTNGRFEEFFNAQPLTPQELRNPETSRHIAKRMRELHDGIELLEEERQGGPTVFRNWDNWVDRCEQVISWLDKEILLDRKDCSEPWRQRGLVCGVPWATFRKAVENYRIWLIDHLGGIKEVKQQLVFAHNDTQYGNLLRLEPEEESPLLLPANSHKQLVVIDFEYSSANMPGLEFANHFTEWCYNYHDPERPWACNTRAYPTPEEQYRFISAYVYHGRSHSSQNASGGGIATSPLTTPDIAPSSIPTPRLAPFSLDAPMLSLSSQLNTPDTPDRIVYEEVYEAEIQHHLRQARLWRVANSAQWVAWGIVQAKVPAMEEEEKEEKKQSAEENATAVGNHDNDKHETSLVEETDPESEFDYLAYAQDRALFFWADVLAMGLVRESELPSELLKVVKKRILNY</sequence>
<dbReference type="InterPro" id="IPR011009">
    <property type="entry name" value="Kinase-like_dom_sf"/>
</dbReference>
<dbReference type="Gene3D" id="3.30.200.20">
    <property type="entry name" value="Phosphorylase Kinase, domain 1"/>
    <property type="match status" value="1"/>
</dbReference>
<accession>A0A225B9I3</accession>
<dbReference type="Pfam" id="PF01633">
    <property type="entry name" value="Choline_kinase"/>
    <property type="match status" value="1"/>
</dbReference>
<comment type="caution">
    <text evidence="4">The sequence shown here is derived from an EMBL/GenBank/DDBJ whole genome shotgun (WGS) entry which is preliminary data.</text>
</comment>
<dbReference type="PANTHER" id="PTHR22603:SF93">
    <property type="entry name" value="RE24176P"/>
    <property type="match status" value="1"/>
</dbReference>
<organism evidence="4 5">
    <name type="scientific">Talaromyces atroroseus</name>
    <dbReference type="NCBI Taxonomy" id="1441469"/>
    <lineage>
        <taxon>Eukaryota</taxon>
        <taxon>Fungi</taxon>
        <taxon>Dikarya</taxon>
        <taxon>Ascomycota</taxon>
        <taxon>Pezizomycotina</taxon>
        <taxon>Eurotiomycetes</taxon>
        <taxon>Eurotiomycetidae</taxon>
        <taxon>Eurotiales</taxon>
        <taxon>Trichocomaceae</taxon>
        <taxon>Talaromyces</taxon>
        <taxon>Talaromyces sect. Trachyspermi</taxon>
    </lineage>
</organism>
<dbReference type="RefSeq" id="XP_020123736.1">
    <property type="nucleotide sequence ID" value="XM_020259758.1"/>
</dbReference>
<feature type="region of interest" description="Disordered" evidence="2">
    <location>
        <begin position="1"/>
        <end position="37"/>
    </location>
</feature>
<gene>
    <name evidence="4" type="ORF">UA08_01017</name>
</gene>
<dbReference type="PANTHER" id="PTHR22603">
    <property type="entry name" value="CHOLINE/ETHANOALAMINE KINASE"/>
    <property type="match status" value="1"/>
</dbReference>
<evidence type="ECO:0000256" key="2">
    <source>
        <dbReference type="SAM" id="MobiDB-lite"/>
    </source>
</evidence>
<keyword evidence="5" id="KW-1185">Reference proteome</keyword>
<dbReference type="InterPro" id="IPR007521">
    <property type="entry name" value="Choline_kin_N"/>
</dbReference>
<dbReference type="GO" id="GO:0005737">
    <property type="term" value="C:cytoplasm"/>
    <property type="evidence" value="ECO:0007669"/>
    <property type="project" value="TreeGrafter"/>
</dbReference>
<dbReference type="AlphaFoldDB" id="A0A225B9I3"/>
<dbReference type="Pfam" id="PF04428">
    <property type="entry name" value="Choline_kin_N"/>
    <property type="match status" value="1"/>
</dbReference>
<feature type="region of interest" description="Disordered" evidence="2">
    <location>
        <begin position="586"/>
        <end position="611"/>
    </location>
</feature>
<name>A0A225B9I3_TALAT</name>
<feature type="region of interest" description="Disordered" evidence="2">
    <location>
        <begin position="680"/>
        <end position="714"/>
    </location>
</feature>
<reference evidence="4 5" key="1">
    <citation type="submission" date="2015-06" db="EMBL/GenBank/DDBJ databases">
        <title>Talaromyces atroroseus IBT 11181 draft genome.</title>
        <authorList>
            <person name="Rasmussen K.B."/>
            <person name="Rasmussen S."/>
            <person name="Petersen B."/>
            <person name="Sicheritz-Ponten T."/>
            <person name="Mortensen U.H."/>
            <person name="Thrane U."/>
        </authorList>
    </citation>
    <scope>NUCLEOTIDE SEQUENCE [LARGE SCALE GENOMIC DNA]</scope>
    <source>
        <strain evidence="4 5">IBT 11181</strain>
    </source>
</reference>
<dbReference type="GO" id="GO:0004103">
    <property type="term" value="F:choline kinase activity"/>
    <property type="evidence" value="ECO:0007669"/>
    <property type="project" value="TreeGrafter"/>
</dbReference>
<dbReference type="Proteomes" id="UP000214365">
    <property type="component" value="Unassembled WGS sequence"/>
</dbReference>
<feature type="region of interest" description="Disordered" evidence="2">
    <location>
        <begin position="225"/>
        <end position="244"/>
    </location>
</feature>
<evidence type="ECO:0000259" key="3">
    <source>
        <dbReference type="Pfam" id="PF04428"/>
    </source>
</evidence>
<dbReference type="GO" id="GO:0004305">
    <property type="term" value="F:ethanolamine kinase activity"/>
    <property type="evidence" value="ECO:0007669"/>
    <property type="project" value="TreeGrafter"/>
</dbReference>
<proteinExistence type="inferred from homology"/>
<feature type="region of interest" description="Disordered" evidence="2">
    <location>
        <begin position="173"/>
        <end position="201"/>
    </location>
</feature>
<feature type="compositionally biased region" description="Basic residues" evidence="2">
    <location>
        <begin position="181"/>
        <end position="197"/>
    </location>
</feature>
<dbReference type="SUPFAM" id="SSF56112">
    <property type="entry name" value="Protein kinase-like (PK-like)"/>
    <property type="match status" value="1"/>
</dbReference>
<evidence type="ECO:0000313" key="5">
    <source>
        <dbReference type="Proteomes" id="UP000214365"/>
    </source>
</evidence>
<dbReference type="Gene3D" id="3.90.1200.10">
    <property type="match status" value="1"/>
</dbReference>
<protein>
    <recommendedName>
        <fullName evidence="3">Choline kinase N-terminal domain-containing protein</fullName>
    </recommendedName>
</protein>
<feature type="region of interest" description="Disordered" evidence="2">
    <location>
        <begin position="299"/>
        <end position="319"/>
    </location>
</feature>
<dbReference type="STRING" id="1441469.A0A225B9I3"/>
<comment type="similarity">
    <text evidence="1">Belongs to the choline/ethanolamine kinase family.</text>
</comment>
<dbReference type="OrthoDB" id="10267235at2759"/>